<evidence type="ECO:0000256" key="16">
    <source>
        <dbReference type="ARBA" id="ARBA00023145"/>
    </source>
</evidence>
<evidence type="ECO:0000256" key="21">
    <source>
        <dbReference type="SAM" id="SignalP"/>
    </source>
</evidence>
<dbReference type="GO" id="GO:0005576">
    <property type="term" value="C:extracellular region"/>
    <property type="evidence" value="ECO:0007669"/>
    <property type="project" value="UniProtKB-SubCell"/>
</dbReference>
<evidence type="ECO:0000256" key="3">
    <source>
        <dbReference type="ARBA" id="ARBA00004555"/>
    </source>
</evidence>
<evidence type="ECO:0000313" key="23">
    <source>
        <dbReference type="EMBL" id="SDB85610.1"/>
    </source>
</evidence>
<dbReference type="Pfam" id="PF04389">
    <property type="entry name" value="Peptidase_M28"/>
    <property type="match status" value="1"/>
</dbReference>
<feature type="domain" description="Peptidase M28" evidence="22">
    <location>
        <begin position="296"/>
        <end position="489"/>
    </location>
</feature>
<evidence type="ECO:0000256" key="11">
    <source>
        <dbReference type="ARBA" id="ARBA00022801"/>
    </source>
</evidence>
<keyword evidence="7" id="KW-0121">Carboxypeptidase</keyword>
<dbReference type="InterPro" id="IPR039866">
    <property type="entry name" value="CPQ"/>
</dbReference>
<dbReference type="InterPro" id="IPR007484">
    <property type="entry name" value="Peptidase_M28"/>
</dbReference>
<feature type="signal peptide" evidence="21">
    <location>
        <begin position="1"/>
        <end position="26"/>
    </location>
</feature>
<evidence type="ECO:0000256" key="18">
    <source>
        <dbReference type="ARBA" id="ARBA00023228"/>
    </source>
</evidence>
<keyword evidence="10 21" id="KW-0732">Signal</keyword>
<evidence type="ECO:0000256" key="14">
    <source>
        <dbReference type="ARBA" id="ARBA00023034"/>
    </source>
</evidence>
<protein>
    <recommendedName>
        <fullName evidence="5">Carboxypeptidase Q</fullName>
    </recommendedName>
    <alternativeName>
        <fullName evidence="20">Plasma glutamate carboxypeptidase</fullName>
    </alternativeName>
</protein>
<dbReference type="GO" id="GO:0046872">
    <property type="term" value="F:metal ion binding"/>
    <property type="evidence" value="ECO:0007669"/>
    <property type="project" value="UniProtKB-KW"/>
</dbReference>
<dbReference type="GO" id="GO:0005764">
    <property type="term" value="C:lysosome"/>
    <property type="evidence" value="ECO:0007669"/>
    <property type="project" value="UniProtKB-SubCell"/>
</dbReference>
<dbReference type="GO" id="GO:0006508">
    <property type="term" value="P:proteolysis"/>
    <property type="evidence" value="ECO:0007669"/>
    <property type="project" value="UniProtKB-KW"/>
</dbReference>
<dbReference type="AlphaFoldDB" id="A0A1G6GUA5"/>
<dbReference type="Proteomes" id="UP000199452">
    <property type="component" value="Unassembled WGS sequence"/>
</dbReference>
<keyword evidence="11" id="KW-0378">Hydrolase</keyword>
<evidence type="ECO:0000256" key="5">
    <source>
        <dbReference type="ARBA" id="ARBA00014116"/>
    </source>
</evidence>
<evidence type="ECO:0000256" key="12">
    <source>
        <dbReference type="ARBA" id="ARBA00022824"/>
    </source>
</evidence>
<evidence type="ECO:0000256" key="8">
    <source>
        <dbReference type="ARBA" id="ARBA00022670"/>
    </source>
</evidence>
<evidence type="ECO:0000256" key="2">
    <source>
        <dbReference type="ARBA" id="ARBA00004371"/>
    </source>
</evidence>
<evidence type="ECO:0000256" key="9">
    <source>
        <dbReference type="ARBA" id="ARBA00022723"/>
    </source>
</evidence>
<keyword evidence="14" id="KW-0333">Golgi apparatus</keyword>
<organism evidence="23 24">
    <name type="scientific">Williamwhitmania taraxaci</name>
    <dbReference type="NCBI Taxonomy" id="1640674"/>
    <lineage>
        <taxon>Bacteria</taxon>
        <taxon>Pseudomonadati</taxon>
        <taxon>Bacteroidota</taxon>
        <taxon>Bacteroidia</taxon>
        <taxon>Bacteroidales</taxon>
        <taxon>Williamwhitmaniaceae</taxon>
        <taxon>Williamwhitmania</taxon>
    </lineage>
</organism>
<dbReference type="RefSeq" id="WP_092434968.1">
    <property type="nucleotide sequence ID" value="NZ_FMYP01000004.1"/>
</dbReference>
<evidence type="ECO:0000256" key="20">
    <source>
        <dbReference type="ARBA" id="ARBA00033328"/>
    </source>
</evidence>
<evidence type="ECO:0000256" key="10">
    <source>
        <dbReference type="ARBA" id="ARBA00022729"/>
    </source>
</evidence>
<keyword evidence="16" id="KW-0865">Zymogen</keyword>
<accession>A0A1G6GUA5</accession>
<keyword evidence="9" id="KW-0479">Metal-binding</keyword>
<evidence type="ECO:0000256" key="13">
    <source>
        <dbReference type="ARBA" id="ARBA00022833"/>
    </source>
</evidence>
<dbReference type="Gene3D" id="3.40.630.10">
    <property type="entry name" value="Zn peptidases"/>
    <property type="match status" value="2"/>
</dbReference>
<keyword evidence="13" id="KW-0862">Zinc</keyword>
<dbReference type="PANTHER" id="PTHR12053">
    <property type="entry name" value="PROTEASE FAMILY M28 PLASMA GLUTAMATE CARBOXYPEPTIDASE-RELATED"/>
    <property type="match status" value="1"/>
</dbReference>
<keyword evidence="15" id="KW-0482">Metalloprotease</keyword>
<comment type="subcellular location">
    <subcellularLocation>
        <location evidence="1">Endoplasmic reticulum</location>
    </subcellularLocation>
    <subcellularLocation>
        <location evidence="3">Golgi apparatus</location>
    </subcellularLocation>
    <subcellularLocation>
        <location evidence="2">Lysosome</location>
    </subcellularLocation>
    <subcellularLocation>
        <location evidence="4">Secreted</location>
    </subcellularLocation>
</comment>
<keyword evidence="12" id="KW-0256">Endoplasmic reticulum</keyword>
<name>A0A1G6GUA5_9BACT</name>
<evidence type="ECO:0000256" key="17">
    <source>
        <dbReference type="ARBA" id="ARBA00023180"/>
    </source>
</evidence>
<keyword evidence="24" id="KW-1185">Reference proteome</keyword>
<keyword evidence="17" id="KW-0325">Glycoprotein</keyword>
<comment type="subunit">
    <text evidence="19">Homodimer. The monomeric form is inactive while the homodimer is active.</text>
</comment>
<evidence type="ECO:0000259" key="22">
    <source>
        <dbReference type="Pfam" id="PF04389"/>
    </source>
</evidence>
<reference evidence="23 24" key="1">
    <citation type="submission" date="2016-09" db="EMBL/GenBank/DDBJ databases">
        <authorList>
            <person name="Capua I."/>
            <person name="De Benedictis P."/>
            <person name="Joannis T."/>
            <person name="Lombin L.H."/>
            <person name="Cattoli G."/>
        </authorList>
    </citation>
    <scope>NUCLEOTIDE SEQUENCE [LARGE SCALE GENOMIC DNA]</scope>
    <source>
        <strain evidence="23 24">A7P-90m</strain>
    </source>
</reference>
<feature type="chain" id="PRO_5011562703" description="Carboxypeptidase Q" evidence="21">
    <location>
        <begin position="27"/>
        <end position="524"/>
    </location>
</feature>
<evidence type="ECO:0000313" key="24">
    <source>
        <dbReference type="Proteomes" id="UP000199452"/>
    </source>
</evidence>
<evidence type="ECO:0000256" key="7">
    <source>
        <dbReference type="ARBA" id="ARBA00022645"/>
    </source>
</evidence>
<dbReference type="EMBL" id="FMYP01000004">
    <property type="protein sequence ID" value="SDB85610.1"/>
    <property type="molecule type" value="Genomic_DNA"/>
</dbReference>
<evidence type="ECO:0000256" key="15">
    <source>
        <dbReference type="ARBA" id="ARBA00023049"/>
    </source>
</evidence>
<dbReference type="GO" id="GO:0004180">
    <property type="term" value="F:carboxypeptidase activity"/>
    <property type="evidence" value="ECO:0007669"/>
    <property type="project" value="UniProtKB-KW"/>
</dbReference>
<sequence length="524" mass="57831">MKKLTSVSLTLLLIAGLVFSSTSANAQGDVVKNIIKIGTTDNQTMQHLDVLCNRFGGRLIGSDAYDNAAEWTASKFKEWGMQVEMDEAGTLPVGFNRGPWFGKMLGEEGMDLHFATPSYTSGTKGVQTGHVLLEPKTQAEFDRMKGRLKGAWVLITGTSSGWPIDYSVSATAHRSQIIAENIDIAKKNREIADINDTAKVKLEPIPLKDEPALFYKQMKDAGILGIIQSAPVPITALYDRKNVDSMTFETLPTIPDIKLDEHQYATIAQMAKERRNFFLEFDIRNHFKMGPVKYHNVIGIIPGSKFPNEYVIMSGHLDAFDVGTGGVDDGSGVTPTMEAARLIMKAGGKPKRTILVCLWAGEEFGLLGSKSWVAKNKAKLPKISNMFNRDGGPTVANSLSVSEAMWDDMETICKPLNGINPDFPFTLKKREPRPMPKKAGGTDAGSFSVEGVPTITFGTEDSKGYNFSYMEIWHTERDLFNKSIPEYQEHTSIVTAIVVYGVANLNHLLSREGYFAPEKEELKK</sequence>
<evidence type="ECO:0000256" key="4">
    <source>
        <dbReference type="ARBA" id="ARBA00004613"/>
    </source>
</evidence>
<dbReference type="PANTHER" id="PTHR12053:SF3">
    <property type="entry name" value="CARBOXYPEPTIDASE Q"/>
    <property type="match status" value="1"/>
</dbReference>
<dbReference type="GO" id="GO:0070573">
    <property type="term" value="F:metallodipeptidase activity"/>
    <property type="evidence" value="ECO:0007669"/>
    <property type="project" value="InterPro"/>
</dbReference>
<dbReference type="OrthoDB" id="9769665at2"/>
<evidence type="ECO:0000256" key="1">
    <source>
        <dbReference type="ARBA" id="ARBA00004240"/>
    </source>
</evidence>
<keyword evidence="8" id="KW-0645">Protease</keyword>
<proteinExistence type="predicted"/>
<evidence type="ECO:0000256" key="6">
    <source>
        <dbReference type="ARBA" id="ARBA00022525"/>
    </source>
</evidence>
<evidence type="ECO:0000256" key="19">
    <source>
        <dbReference type="ARBA" id="ARBA00025833"/>
    </source>
</evidence>
<keyword evidence="18" id="KW-0458">Lysosome</keyword>
<gene>
    <name evidence="23" type="ORF">SAMN05216323_100436</name>
</gene>
<dbReference type="STRING" id="1640674.SAMN05216323_100436"/>
<dbReference type="SUPFAM" id="SSF53187">
    <property type="entry name" value="Zn-dependent exopeptidases"/>
    <property type="match status" value="1"/>
</dbReference>
<keyword evidence="6" id="KW-0964">Secreted</keyword>